<sequence>MTGGSTFRLEVEPKILKNTIVTFKDGCTISYHGTSITTASISTNLTIQQIEHIYTDSMRNQLDYYNINKTTLVLTNARYYFLYNSDDLVTVFLGRFHSIEKMNTLRLTIGGESVNLRKSMDKISMAPDFSQFFTDILSIQKN</sequence>
<keyword evidence="1" id="KW-1185">Reference proteome</keyword>
<protein>
    <submittedName>
        <fullName evidence="2">Uncharacterized protein</fullName>
    </submittedName>
</protein>
<evidence type="ECO:0000313" key="1">
    <source>
        <dbReference type="Proteomes" id="UP000887565"/>
    </source>
</evidence>
<dbReference type="WBParaSite" id="nRc.2.0.1.t26474-RA">
    <property type="protein sequence ID" value="nRc.2.0.1.t26474-RA"/>
    <property type="gene ID" value="nRc.2.0.1.g26474"/>
</dbReference>
<reference evidence="2" key="1">
    <citation type="submission" date="2022-11" db="UniProtKB">
        <authorList>
            <consortium name="WormBaseParasite"/>
        </authorList>
    </citation>
    <scope>IDENTIFICATION</scope>
</reference>
<organism evidence="1 2">
    <name type="scientific">Romanomermis culicivorax</name>
    <name type="common">Nematode worm</name>
    <dbReference type="NCBI Taxonomy" id="13658"/>
    <lineage>
        <taxon>Eukaryota</taxon>
        <taxon>Metazoa</taxon>
        <taxon>Ecdysozoa</taxon>
        <taxon>Nematoda</taxon>
        <taxon>Enoplea</taxon>
        <taxon>Dorylaimia</taxon>
        <taxon>Mermithida</taxon>
        <taxon>Mermithoidea</taxon>
        <taxon>Mermithidae</taxon>
        <taxon>Romanomermis</taxon>
    </lineage>
</organism>
<evidence type="ECO:0000313" key="2">
    <source>
        <dbReference type="WBParaSite" id="nRc.2.0.1.t26474-RA"/>
    </source>
</evidence>
<accession>A0A915JJW6</accession>
<name>A0A915JJW6_ROMCU</name>
<dbReference type="AlphaFoldDB" id="A0A915JJW6"/>
<dbReference type="Proteomes" id="UP000887565">
    <property type="component" value="Unplaced"/>
</dbReference>
<proteinExistence type="predicted"/>